<sequence length="282" mass="30607">MQFSPIKGMGIPFSTKTRLSSEMAVAQAIIYILLTSLVAAAAISKSTFGCYESIVSFGDSIADTGNLLRLSSANNLPDSANPPYGRTFFHHPTGRYSDGRLIIDFIAESLGLPMVQPYIGGADAAVNGRSFDKGVNFAVAGATALDISFLEERGIHNKMTNVSLGTQMYWLRQFLATIPGRKFLQRSLILMGEIGGNDYNYPLMQGIVSPQVIQSFGPTIVAYIGSTIQELIELGAETILVPGKVPIGCLPFYLTQFEKSSTKKDYDSTTGCLNWLNKLSIY</sequence>
<dbReference type="InterPro" id="IPR001087">
    <property type="entry name" value="GDSL"/>
</dbReference>
<dbReference type="OrthoDB" id="1600564at2759"/>
<dbReference type="EMBL" id="NKXS01000592">
    <property type="protein sequence ID" value="PIN23315.1"/>
    <property type="molecule type" value="Genomic_DNA"/>
</dbReference>
<reference evidence="4" key="1">
    <citation type="journal article" date="2018" name="Gigascience">
        <title>Genome assembly of the Pink Ipe (Handroanthus impetiginosus, Bignoniaceae), a highly valued, ecologically keystone Neotropical timber forest tree.</title>
        <authorList>
            <person name="Silva-Junior O.B."/>
            <person name="Grattapaglia D."/>
            <person name="Novaes E."/>
            <person name="Collevatti R.G."/>
        </authorList>
    </citation>
    <scope>NUCLEOTIDE SEQUENCE [LARGE SCALE GENOMIC DNA]</scope>
    <source>
        <strain evidence="4">cv. UFG-1</strain>
    </source>
</reference>
<proteinExistence type="inferred from homology"/>
<evidence type="ECO:0000313" key="3">
    <source>
        <dbReference type="EMBL" id="PIN23315.1"/>
    </source>
</evidence>
<comment type="caution">
    <text evidence="3">The sequence shown here is derived from an EMBL/GenBank/DDBJ whole genome shotgun (WGS) entry which is preliminary data.</text>
</comment>
<evidence type="ECO:0000256" key="1">
    <source>
        <dbReference type="ARBA" id="ARBA00008668"/>
    </source>
</evidence>
<keyword evidence="4" id="KW-1185">Reference proteome</keyword>
<dbReference type="PANTHER" id="PTHR22835:SF683">
    <property type="entry name" value="OS05G0506800 PROTEIN"/>
    <property type="match status" value="1"/>
</dbReference>
<protein>
    <submittedName>
        <fullName evidence="3">Sinapine esterase</fullName>
        <ecNumber evidence="3">3.1.1.49</ecNumber>
    </submittedName>
</protein>
<evidence type="ECO:0000313" key="4">
    <source>
        <dbReference type="Proteomes" id="UP000231279"/>
    </source>
</evidence>
<dbReference type="GO" id="GO:0050285">
    <property type="term" value="F:sinapine esterase activity"/>
    <property type="evidence" value="ECO:0007669"/>
    <property type="project" value="UniProtKB-EC"/>
</dbReference>
<dbReference type="Proteomes" id="UP000231279">
    <property type="component" value="Unassembled WGS sequence"/>
</dbReference>
<dbReference type="Gene3D" id="3.40.50.1110">
    <property type="entry name" value="SGNH hydrolase"/>
    <property type="match status" value="1"/>
</dbReference>
<dbReference type="Pfam" id="PF00657">
    <property type="entry name" value="Lipase_GDSL"/>
    <property type="match status" value="1"/>
</dbReference>
<keyword evidence="3" id="KW-0378">Hydrolase</keyword>
<evidence type="ECO:0000256" key="2">
    <source>
        <dbReference type="ARBA" id="ARBA00023180"/>
    </source>
</evidence>
<dbReference type="STRING" id="429701.A0A2G9I0L9"/>
<dbReference type="InterPro" id="IPR036514">
    <property type="entry name" value="SGNH_hydro_sf"/>
</dbReference>
<dbReference type="AlphaFoldDB" id="A0A2G9I0L9"/>
<accession>A0A2G9I0L9</accession>
<comment type="similarity">
    <text evidence="1">Belongs to the 'GDSL' lipolytic enzyme family.</text>
</comment>
<keyword evidence="2" id="KW-0325">Glycoprotein</keyword>
<organism evidence="3 4">
    <name type="scientific">Handroanthus impetiginosus</name>
    <dbReference type="NCBI Taxonomy" id="429701"/>
    <lineage>
        <taxon>Eukaryota</taxon>
        <taxon>Viridiplantae</taxon>
        <taxon>Streptophyta</taxon>
        <taxon>Embryophyta</taxon>
        <taxon>Tracheophyta</taxon>
        <taxon>Spermatophyta</taxon>
        <taxon>Magnoliopsida</taxon>
        <taxon>eudicotyledons</taxon>
        <taxon>Gunneridae</taxon>
        <taxon>Pentapetalae</taxon>
        <taxon>asterids</taxon>
        <taxon>lamiids</taxon>
        <taxon>Lamiales</taxon>
        <taxon>Bignoniaceae</taxon>
        <taxon>Crescentiina</taxon>
        <taxon>Tabebuia alliance</taxon>
        <taxon>Handroanthus</taxon>
    </lineage>
</organism>
<dbReference type="EC" id="3.1.1.49" evidence="3"/>
<name>A0A2G9I0L9_9LAMI</name>
<dbReference type="PANTHER" id="PTHR22835">
    <property type="entry name" value="ZINC FINGER FYVE DOMAIN CONTAINING PROTEIN"/>
    <property type="match status" value="1"/>
</dbReference>
<gene>
    <name evidence="3" type="ORF">CDL12_03978</name>
</gene>